<evidence type="ECO:0000313" key="2">
    <source>
        <dbReference type="Proteomes" id="UP000478052"/>
    </source>
</evidence>
<sequence length="145" mass="17212">MVYAFLISMNQENYEVHLNVVRNLLPLNYAELCIITDFETPLMNSVLTIMTESKLMGCWSHYCQAVIRHSKRKMDSVFHLFQNNPIAARVFRMVVLALSHLPAHRVHPDCPRHDVNDGFRTIINYVQQFPDIEEQLRTFHHWIYR</sequence>
<dbReference type="EMBL" id="VUJU01007174">
    <property type="protein sequence ID" value="KAF0746534.1"/>
    <property type="molecule type" value="Genomic_DNA"/>
</dbReference>
<dbReference type="Proteomes" id="UP000478052">
    <property type="component" value="Unassembled WGS sequence"/>
</dbReference>
<dbReference type="OrthoDB" id="6579720at2759"/>
<gene>
    <name evidence="1" type="ORF">FWK35_00032086</name>
</gene>
<proteinExistence type="predicted"/>
<dbReference type="AlphaFoldDB" id="A0A6G0Y082"/>
<accession>A0A6G0Y082</accession>
<organism evidence="1 2">
    <name type="scientific">Aphis craccivora</name>
    <name type="common">Cowpea aphid</name>
    <dbReference type="NCBI Taxonomy" id="307492"/>
    <lineage>
        <taxon>Eukaryota</taxon>
        <taxon>Metazoa</taxon>
        <taxon>Ecdysozoa</taxon>
        <taxon>Arthropoda</taxon>
        <taxon>Hexapoda</taxon>
        <taxon>Insecta</taxon>
        <taxon>Pterygota</taxon>
        <taxon>Neoptera</taxon>
        <taxon>Paraneoptera</taxon>
        <taxon>Hemiptera</taxon>
        <taxon>Sternorrhyncha</taxon>
        <taxon>Aphidomorpha</taxon>
        <taxon>Aphidoidea</taxon>
        <taxon>Aphididae</taxon>
        <taxon>Aphidini</taxon>
        <taxon>Aphis</taxon>
        <taxon>Aphis</taxon>
    </lineage>
</organism>
<evidence type="ECO:0000313" key="1">
    <source>
        <dbReference type="EMBL" id="KAF0746534.1"/>
    </source>
</evidence>
<comment type="caution">
    <text evidence="1">The sequence shown here is derived from an EMBL/GenBank/DDBJ whole genome shotgun (WGS) entry which is preliminary data.</text>
</comment>
<reference evidence="1 2" key="1">
    <citation type="submission" date="2019-08" db="EMBL/GenBank/DDBJ databases">
        <title>Whole genome of Aphis craccivora.</title>
        <authorList>
            <person name="Voronova N.V."/>
            <person name="Shulinski R.S."/>
            <person name="Bandarenka Y.V."/>
            <person name="Zhorov D.G."/>
            <person name="Warner D."/>
        </authorList>
    </citation>
    <scope>NUCLEOTIDE SEQUENCE [LARGE SCALE GENOMIC DNA]</scope>
    <source>
        <strain evidence="1">180601</strain>
        <tissue evidence="1">Whole Body</tissue>
    </source>
</reference>
<keyword evidence="2" id="KW-1185">Reference proteome</keyword>
<protein>
    <submittedName>
        <fullName evidence="1">MULE domain-containing protein</fullName>
    </submittedName>
</protein>
<name>A0A6G0Y082_APHCR</name>